<dbReference type="Proteomes" id="UP000231530">
    <property type="component" value="Unassembled WGS sequence"/>
</dbReference>
<feature type="region of interest" description="Disordered" evidence="1">
    <location>
        <begin position="29"/>
        <end position="50"/>
    </location>
</feature>
<reference evidence="4" key="1">
    <citation type="submission" date="2017-09" db="EMBL/GenBank/DDBJ databases">
        <title>Depth-based differentiation of microbial function through sediment-hosted aquifers and enrichment of novel symbionts in the deep terrestrial subsurface.</title>
        <authorList>
            <person name="Probst A.J."/>
            <person name="Ladd B."/>
            <person name="Jarett J.K."/>
            <person name="Geller-Mcgrath D.E."/>
            <person name="Sieber C.M.K."/>
            <person name="Emerson J.B."/>
            <person name="Anantharaman K."/>
            <person name="Thomas B.C."/>
            <person name="Malmstrom R."/>
            <person name="Stieglmeier M."/>
            <person name="Klingl A."/>
            <person name="Woyke T."/>
            <person name="Ryan C.M."/>
            <person name="Banfield J.F."/>
        </authorList>
    </citation>
    <scope>NUCLEOTIDE SEQUENCE [LARGE SCALE GENOMIC DNA]</scope>
</reference>
<sequence length="185" mass="20265">MKNNQSSKTMQGRLKQDIDQTIDALEASIRGGENATGKNHASSDGRQKNRVHPATRIAQDYQGHVVKQRIIWVSVGAIVLAIMGMWGWNMRTVFYDASRGKYDVVTPLNSVGTYFNEAMQIAGKQDVQAEESEQARLDTTQQDFSETTSTPIHTVATSTLDTLANSLANHVSSTPTSTSFTTTTP</sequence>
<dbReference type="EMBL" id="PFBY01000011">
    <property type="protein sequence ID" value="PIR76687.1"/>
    <property type="molecule type" value="Genomic_DNA"/>
</dbReference>
<proteinExistence type="predicted"/>
<feature type="transmembrane region" description="Helical" evidence="2">
    <location>
        <begin position="70"/>
        <end position="88"/>
    </location>
</feature>
<keyword evidence="2" id="KW-1133">Transmembrane helix</keyword>
<keyword evidence="2" id="KW-0812">Transmembrane</keyword>
<comment type="caution">
    <text evidence="3">The sequence shown here is derived from an EMBL/GenBank/DDBJ whole genome shotgun (WGS) entry which is preliminary data.</text>
</comment>
<keyword evidence="2" id="KW-0472">Membrane</keyword>
<feature type="compositionally biased region" description="Polar residues" evidence="1">
    <location>
        <begin position="137"/>
        <end position="148"/>
    </location>
</feature>
<evidence type="ECO:0000256" key="1">
    <source>
        <dbReference type="SAM" id="MobiDB-lite"/>
    </source>
</evidence>
<name>A0A2H0TZ63_9BACT</name>
<evidence type="ECO:0000313" key="3">
    <source>
        <dbReference type="EMBL" id="PIR76687.1"/>
    </source>
</evidence>
<protein>
    <submittedName>
        <fullName evidence="3">Uncharacterized protein</fullName>
    </submittedName>
</protein>
<dbReference type="AlphaFoldDB" id="A0A2H0TZ63"/>
<accession>A0A2H0TZ63</accession>
<evidence type="ECO:0000256" key="2">
    <source>
        <dbReference type="SAM" id="Phobius"/>
    </source>
</evidence>
<gene>
    <name evidence="3" type="ORF">COU32_00835</name>
</gene>
<organism evidence="3 4">
    <name type="scientific">Candidatus Magasanikbacteria bacterium CG10_big_fil_rev_8_21_14_0_10_42_10</name>
    <dbReference type="NCBI Taxonomy" id="1974649"/>
    <lineage>
        <taxon>Bacteria</taxon>
        <taxon>Candidatus Magasanikiibacteriota</taxon>
    </lineage>
</organism>
<evidence type="ECO:0000313" key="4">
    <source>
        <dbReference type="Proteomes" id="UP000231530"/>
    </source>
</evidence>
<feature type="region of interest" description="Disordered" evidence="1">
    <location>
        <begin position="129"/>
        <end position="148"/>
    </location>
</feature>